<keyword evidence="1" id="KW-0949">S-adenosyl-L-methionine</keyword>
<dbReference type="CDD" id="cd21109">
    <property type="entry name" value="SPASM"/>
    <property type="match status" value="1"/>
</dbReference>
<dbReference type="InterPro" id="IPR007197">
    <property type="entry name" value="rSAM"/>
</dbReference>
<dbReference type="GO" id="GO:0003824">
    <property type="term" value="F:catalytic activity"/>
    <property type="evidence" value="ECO:0007669"/>
    <property type="project" value="InterPro"/>
</dbReference>
<dbReference type="CDD" id="cd01335">
    <property type="entry name" value="Radical_SAM"/>
    <property type="match status" value="1"/>
</dbReference>
<dbReference type="Pfam" id="PF13186">
    <property type="entry name" value="SPASM"/>
    <property type="match status" value="1"/>
</dbReference>
<dbReference type="Pfam" id="PF04055">
    <property type="entry name" value="Radical_SAM"/>
    <property type="match status" value="1"/>
</dbReference>
<protein>
    <submittedName>
        <fullName evidence="7">Heme biosynthesis protein</fullName>
    </submittedName>
</protein>
<name>A0A0P8AAE9_9EURY</name>
<comment type="caution">
    <text evidence="7">The sequence shown here is derived from an EMBL/GenBank/DDBJ whole genome shotgun (WGS) entry which is preliminary data.</text>
</comment>
<dbReference type="GO" id="GO:0051536">
    <property type="term" value="F:iron-sulfur cluster binding"/>
    <property type="evidence" value="ECO:0007669"/>
    <property type="project" value="UniProtKB-KW"/>
</dbReference>
<dbReference type="Gene3D" id="3.20.20.70">
    <property type="entry name" value="Aldolase class I"/>
    <property type="match status" value="1"/>
</dbReference>
<proteinExistence type="predicted"/>
<feature type="domain" description="Radical SAM core" evidence="5">
    <location>
        <begin position="1"/>
        <end position="83"/>
    </location>
</feature>
<keyword evidence="2" id="KW-0479">Metal-binding</keyword>
<evidence type="ECO:0000256" key="1">
    <source>
        <dbReference type="ARBA" id="ARBA00022691"/>
    </source>
</evidence>
<dbReference type="NCBIfam" id="TIGR04085">
    <property type="entry name" value="rSAM_more_4Fe4S"/>
    <property type="match status" value="1"/>
</dbReference>
<organism evidence="7 8">
    <name type="scientific">Candidatus Methanoperedens nitratireducens</name>
    <dbReference type="NCBI Taxonomy" id="1392998"/>
    <lineage>
        <taxon>Archaea</taxon>
        <taxon>Methanobacteriati</taxon>
        <taxon>Methanobacteriota</taxon>
        <taxon>Stenosarchaea group</taxon>
        <taxon>Methanomicrobia</taxon>
        <taxon>Methanosarcinales</taxon>
        <taxon>ANME-2 cluster</taxon>
        <taxon>Candidatus Methanoperedentaceae</taxon>
        <taxon>Candidatus Methanoperedens</taxon>
    </lineage>
</organism>
<evidence type="ECO:0000259" key="5">
    <source>
        <dbReference type="Pfam" id="PF04055"/>
    </source>
</evidence>
<dbReference type="InterPro" id="IPR023885">
    <property type="entry name" value="4Fe4S-binding_SPASM_dom"/>
</dbReference>
<reference evidence="7 8" key="1">
    <citation type="submission" date="2015-09" db="EMBL/GenBank/DDBJ databases">
        <title>A metagenomics-based metabolic model of nitrate-dependent anaerobic oxidation of methane by Methanoperedens-like archaea.</title>
        <authorList>
            <person name="Arshad A."/>
            <person name="Speth D.R."/>
            <person name="De Graaf R.M."/>
            <person name="Op Den Camp H.J."/>
            <person name="Jetten M.S."/>
            <person name="Welte C.U."/>
        </authorList>
    </citation>
    <scope>NUCLEOTIDE SEQUENCE [LARGE SCALE GENOMIC DNA]</scope>
</reference>
<keyword evidence="3" id="KW-0408">Iron</keyword>
<dbReference type="InterPro" id="IPR013785">
    <property type="entry name" value="Aldolase_TIM"/>
</dbReference>
<dbReference type="SUPFAM" id="SSF102114">
    <property type="entry name" value="Radical SAM enzymes"/>
    <property type="match status" value="1"/>
</dbReference>
<dbReference type="PANTHER" id="PTHR11228:SF7">
    <property type="entry name" value="PQQA PEPTIDE CYCLASE"/>
    <property type="match status" value="1"/>
</dbReference>
<evidence type="ECO:0000256" key="2">
    <source>
        <dbReference type="ARBA" id="ARBA00022723"/>
    </source>
</evidence>
<feature type="domain" description="4Fe4S-binding SPASM" evidence="6">
    <location>
        <begin position="182"/>
        <end position="248"/>
    </location>
</feature>
<dbReference type="Proteomes" id="UP000050360">
    <property type="component" value="Unassembled WGS sequence"/>
</dbReference>
<dbReference type="InterPro" id="IPR058240">
    <property type="entry name" value="rSAM_sf"/>
</dbReference>
<dbReference type="AlphaFoldDB" id="A0A0P8AAE9"/>
<evidence type="ECO:0000259" key="6">
    <source>
        <dbReference type="Pfam" id="PF13186"/>
    </source>
</evidence>
<evidence type="ECO:0000256" key="4">
    <source>
        <dbReference type="ARBA" id="ARBA00023014"/>
    </source>
</evidence>
<sequence>MGEPFLNRQLPFMLKEGEERGISMLVFTNGTIYDEHLAKKLIQLKNTHICFSIDGATPEIHEKIRKGSNFEKILRNIGDLTNHRGLNIYPRLSIWSVITKNNIHEATQIVKLSKLLNVDSIYLQTTLVNWGKNNIDRYNKTIRIDLKSKEFDYIWLEAKNAAEKEKIILEIMSTGFSRKNKCYWPWTSAYIAANGDVIPCCNIADSHTLKMGNLFETSFSDIWNSREYMVLRERIRTHNIPEFCKSCYFE</sequence>
<gene>
    <name evidence="7" type="primary">nirJ_5</name>
    <name evidence="7" type="ORF">MPEBLZ_04568</name>
</gene>
<dbReference type="EMBL" id="LKCM01000511">
    <property type="protein sequence ID" value="KPQ40885.1"/>
    <property type="molecule type" value="Genomic_DNA"/>
</dbReference>
<accession>A0A0P8AAE9</accession>
<evidence type="ECO:0000256" key="3">
    <source>
        <dbReference type="ARBA" id="ARBA00023004"/>
    </source>
</evidence>
<keyword evidence="4" id="KW-0411">Iron-sulfur</keyword>
<dbReference type="InterPro" id="IPR050377">
    <property type="entry name" value="Radical_SAM_PqqE_MftC-like"/>
</dbReference>
<evidence type="ECO:0000313" key="7">
    <source>
        <dbReference type="EMBL" id="KPQ40885.1"/>
    </source>
</evidence>
<dbReference type="GO" id="GO:0046872">
    <property type="term" value="F:metal ion binding"/>
    <property type="evidence" value="ECO:0007669"/>
    <property type="project" value="UniProtKB-KW"/>
</dbReference>
<dbReference type="PANTHER" id="PTHR11228">
    <property type="entry name" value="RADICAL SAM DOMAIN PROTEIN"/>
    <property type="match status" value="1"/>
</dbReference>
<evidence type="ECO:0000313" key="8">
    <source>
        <dbReference type="Proteomes" id="UP000050360"/>
    </source>
</evidence>